<dbReference type="Proteomes" id="UP000298180">
    <property type="component" value="Unassembled WGS sequence"/>
</dbReference>
<sequence length="335" mass="37535">MARPGQVRGHRRAHDAQADEADVHCHRGPLWSGAAPAPGHQRGSWFWSLFCNLPPSYSRERSSCRFRPISNLQCSKRFFCKSDELRSCTIRNMTFSITAHCRRTRRTGIAMATSSPAIGNRCVFVGRDGAVALQSMSDPRRGDFALQLLSAGHTARAVMRALLQDDYYASQRQIAVVDFDGHAEAHSGEKNIPWAGHRVGDGFVAMGNYIAGPQVIQALAEAFEDSAGQELEERLLLSLEAGRDAGGQEQGQTSAALRTHNADQGWSRCDLRVDVHEEPIRELRRIHDWYKPFVPYYEERTRTADMPKLRDYLASIGAEREFGKPVPVTWKSRRG</sequence>
<reference evidence="2 3" key="1">
    <citation type="submission" date="2019-03" db="EMBL/GenBank/DDBJ databases">
        <title>Ramlibacter henchirensis DSM 14656, whole genome shotgun sequence.</title>
        <authorList>
            <person name="Zhang X."/>
            <person name="Feng G."/>
            <person name="Zhu H."/>
        </authorList>
    </citation>
    <scope>NUCLEOTIDE SEQUENCE [LARGE SCALE GENOMIC DNA]</scope>
    <source>
        <strain evidence="2 3">DSM 14656</strain>
    </source>
</reference>
<comment type="caution">
    <text evidence="2">The sequence shown here is derived from an EMBL/GenBank/DDBJ whole genome shotgun (WGS) entry which is preliminary data.</text>
</comment>
<name>A0A4Z0BWE1_9BURK</name>
<proteinExistence type="predicted"/>
<dbReference type="EMBL" id="SMLM01000002">
    <property type="protein sequence ID" value="TFZ02558.1"/>
    <property type="molecule type" value="Genomic_DNA"/>
</dbReference>
<evidence type="ECO:0000256" key="1">
    <source>
        <dbReference type="SAM" id="MobiDB-lite"/>
    </source>
</evidence>
<dbReference type="Pfam" id="PF06267">
    <property type="entry name" value="DUF1028"/>
    <property type="match status" value="1"/>
</dbReference>
<evidence type="ECO:0000313" key="2">
    <source>
        <dbReference type="EMBL" id="TFZ02558.1"/>
    </source>
</evidence>
<gene>
    <name evidence="2" type="ORF">EZ313_14960</name>
</gene>
<dbReference type="InterPro" id="IPR029055">
    <property type="entry name" value="Ntn_hydrolases_N"/>
</dbReference>
<dbReference type="PANTHER" id="PTHR39328">
    <property type="entry name" value="BLL2871 PROTEIN"/>
    <property type="match status" value="1"/>
</dbReference>
<accession>A0A4Z0BWE1</accession>
<protein>
    <submittedName>
        <fullName evidence="2">DUF1028 domain-containing protein</fullName>
    </submittedName>
</protein>
<dbReference type="InterPro" id="IPR010430">
    <property type="entry name" value="DUF1028"/>
</dbReference>
<dbReference type="AlphaFoldDB" id="A0A4Z0BWE1"/>
<dbReference type="PANTHER" id="PTHR39328:SF1">
    <property type="entry name" value="BLL2871 PROTEIN"/>
    <property type="match status" value="1"/>
</dbReference>
<dbReference type="SUPFAM" id="SSF56235">
    <property type="entry name" value="N-terminal nucleophile aminohydrolases (Ntn hydrolases)"/>
    <property type="match status" value="1"/>
</dbReference>
<keyword evidence="3" id="KW-1185">Reference proteome</keyword>
<dbReference type="OrthoDB" id="9790012at2"/>
<organism evidence="2 3">
    <name type="scientific">Ramlibacter henchirensis</name>
    <dbReference type="NCBI Taxonomy" id="204072"/>
    <lineage>
        <taxon>Bacteria</taxon>
        <taxon>Pseudomonadati</taxon>
        <taxon>Pseudomonadota</taxon>
        <taxon>Betaproteobacteria</taxon>
        <taxon>Burkholderiales</taxon>
        <taxon>Comamonadaceae</taxon>
        <taxon>Ramlibacter</taxon>
    </lineage>
</organism>
<feature type="region of interest" description="Disordered" evidence="1">
    <location>
        <begin position="1"/>
        <end position="21"/>
    </location>
</feature>
<dbReference type="Gene3D" id="3.60.20.10">
    <property type="entry name" value="Glutamine Phosphoribosylpyrophosphate, subunit 1, domain 1"/>
    <property type="match status" value="1"/>
</dbReference>
<evidence type="ECO:0000313" key="3">
    <source>
        <dbReference type="Proteomes" id="UP000298180"/>
    </source>
</evidence>